<sequence>MDVEEEEQQIEDPEEQKRVVAEIEAAGEKLDEDIDEDEDQNDDGELRRTVTRKTVYKIDETPIQKFFCSSKSYYYFTMTSVITDSRNFGFSFFDEE</sequence>
<feature type="region of interest" description="Disordered" evidence="1">
    <location>
        <begin position="26"/>
        <end position="46"/>
    </location>
</feature>
<accession>A0A8J2J5Y7</accession>
<evidence type="ECO:0000313" key="2">
    <source>
        <dbReference type="EMBL" id="CAG7678336.1"/>
    </source>
</evidence>
<evidence type="ECO:0000313" key="3">
    <source>
        <dbReference type="Proteomes" id="UP000708208"/>
    </source>
</evidence>
<comment type="caution">
    <text evidence="2">The sequence shown here is derived from an EMBL/GenBank/DDBJ whole genome shotgun (WGS) entry which is preliminary data.</text>
</comment>
<dbReference type="Proteomes" id="UP000708208">
    <property type="component" value="Unassembled WGS sequence"/>
</dbReference>
<gene>
    <name evidence="2" type="ORF">AFUS01_LOCUS2580</name>
</gene>
<keyword evidence="3" id="KW-1185">Reference proteome</keyword>
<feature type="compositionally biased region" description="Acidic residues" evidence="1">
    <location>
        <begin position="30"/>
        <end position="43"/>
    </location>
</feature>
<reference evidence="2" key="1">
    <citation type="submission" date="2021-06" db="EMBL/GenBank/DDBJ databases">
        <authorList>
            <person name="Hodson N. C."/>
            <person name="Mongue J. A."/>
            <person name="Jaron S. K."/>
        </authorList>
    </citation>
    <scope>NUCLEOTIDE SEQUENCE</scope>
</reference>
<proteinExistence type="predicted"/>
<name>A0A8J2J5Y7_9HEXA</name>
<feature type="non-terminal residue" evidence="2">
    <location>
        <position position="1"/>
    </location>
</feature>
<dbReference type="AlphaFoldDB" id="A0A8J2J5Y7"/>
<organism evidence="2 3">
    <name type="scientific">Allacma fusca</name>
    <dbReference type="NCBI Taxonomy" id="39272"/>
    <lineage>
        <taxon>Eukaryota</taxon>
        <taxon>Metazoa</taxon>
        <taxon>Ecdysozoa</taxon>
        <taxon>Arthropoda</taxon>
        <taxon>Hexapoda</taxon>
        <taxon>Collembola</taxon>
        <taxon>Symphypleona</taxon>
        <taxon>Sminthuridae</taxon>
        <taxon>Allacma</taxon>
    </lineage>
</organism>
<evidence type="ECO:0000256" key="1">
    <source>
        <dbReference type="SAM" id="MobiDB-lite"/>
    </source>
</evidence>
<protein>
    <submittedName>
        <fullName evidence="2">Uncharacterized protein</fullName>
    </submittedName>
</protein>
<dbReference type="EMBL" id="CAJVCH010014876">
    <property type="protein sequence ID" value="CAG7678336.1"/>
    <property type="molecule type" value="Genomic_DNA"/>
</dbReference>